<dbReference type="EMBL" id="JBBEGM010000001">
    <property type="protein sequence ID" value="MEJ2860547.1"/>
    <property type="molecule type" value="Genomic_DNA"/>
</dbReference>
<evidence type="ECO:0000313" key="2">
    <source>
        <dbReference type="Proteomes" id="UP001369736"/>
    </source>
</evidence>
<evidence type="ECO:0008006" key="3">
    <source>
        <dbReference type="Google" id="ProtNLM"/>
    </source>
</evidence>
<proteinExistence type="predicted"/>
<keyword evidence="2" id="KW-1185">Reference proteome</keyword>
<gene>
    <name evidence="1" type="ORF">WCD58_05240</name>
</gene>
<evidence type="ECO:0000313" key="1">
    <source>
        <dbReference type="EMBL" id="MEJ2860547.1"/>
    </source>
</evidence>
<organism evidence="1 2">
    <name type="scientific">Actinomycetospora flava</name>
    <dbReference type="NCBI Taxonomy" id="3129232"/>
    <lineage>
        <taxon>Bacteria</taxon>
        <taxon>Bacillati</taxon>
        <taxon>Actinomycetota</taxon>
        <taxon>Actinomycetes</taxon>
        <taxon>Pseudonocardiales</taxon>
        <taxon>Pseudonocardiaceae</taxon>
        <taxon>Actinomycetospora</taxon>
    </lineage>
</organism>
<comment type="caution">
    <text evidence="1">The sequence shown here is derived from an EMBL/GenBank/DDBJ whole genome shotgun (WGS) entry which is preliminary data.</text>
</comment>
<accession>A0ABU8M0K9</accession>
<protein>
    <recommendedName>
        <fullName evidence="3">AAA domain-containing protein</fullName>
    </recommendedName>
</protein>
<name>A0ABU8M0K9_9PSEU</name>
<sequence length="351" mass="36843">MSGPLRRVLFVLGEHGLGKTTTMTAAVNARHGEPVVLDPDRLVNANGTRTAAPPCHGYGARDERGRLPVVEVYRLRFAEASPTQVMTADRDAQTYVASRHAEAETSCLVAHRAWNKLLPRWLSVAAACGWEVHAVMLSNPELAQQRRLRRYALRLALDTPLRRSFRCLTSGWGRAVGAQMYDMAGLRGMLIGRAVDSVGRDRAETLALYAQAEAAPGVRVHIVDVAAGDSPATVAGRVAAATGMADVLGPAAETPVAAADDDPVAAIPLYDARASAVGDPSVVSDPARRDDLILHGLGMMLDAHDDGLLPASPDDLAVLVAAYDELAAVVDERASFAGPSITPGVAAGGAG</sequence>
<dbReference type="RefSeq" id="WP_337700189.1">
    <property type="nucleotide sequence ID" value="NZ_JBBEGM010000001.1"/>
</dbReference>
<dbReference type="Proteomes" id="UP001369736">
    <property type="component" value="Unassembled WGS sequence"/>
</dbReference>
<reference evidence="1 2" key="1">
    <citation type="submission" date="2024-03" db="EMBL/GenBank/DDBJ databases">
        <title>Actinomycetospora sp. OC33-EN07, a novel actinomycete isolated from wild orchid (Aerides multiflora).</title>
        <authorList>
            <person name="Suriyachadkun C."/>
        </authorList>
    </citation>
    <scope>NUCLEOTIDE SEQUENCE [LARGE SCALE GENOMIC DNA]</scope>
    <source>
        <strain evidence="1 2">OC33-EN07</strain>
    </source>
</reference>